<dbReference type="EMBL" id="SDWV01000037">
    <property type="protein sequence ID" value="RYC03333.1"/>
    <property type="molecule type" value="Genomic_DNA"/>
</dbReference>
<reference evidence="3 4" key="1">
    <citation type="submission" date="2019-01" db="EMBL/GenBank/DDBJ databases">
        <title>Novel species of Nocardioides.</title>
        <authorList>
            <person name="Liu Q."/>
            <person name="X Y.-H."/>
        </authorList>
    </citation>
    <scope>NUCLEOTIDE SEQUENCE [LARGE SCALE GENOMIC DNA]</scope>
    <source>
        <strain evidence="3 4">HLT2-9</strain>
    </source>
</reference>
<dbReference type="CDD" id="cd01127">
    <property type="entry name" value="TrwB_TraG_TraD_VirD4"/>
    <property type="match status" value="1"/>
</dbReference>
<gene>
    <name evidence="3" type="ORF">EUA94_21795</name>
</gene>
<evidence type="ECO:0000256" key="1">
    <source>
        <dbReference type="SAM" id="MobiDB-lite"/>
    </source>
</evidence>
<feature type="domain" description="Helicase HerA central" evidence="2">
    <location>
        <begin position="1339"/>
        <end position="1534"/>
    </location>
</feature>
<evidence type="ECO:0000259" key="2">
    <source>
        <dbReference type="Pfam" id="PF01935"/>
    </source>
</evidence>
<keyword evidence="3" id="KW-0547">Nucleotide-binding</keyword>
<sequence>MTATTKNLLHDVLVNHLAKVMEGAEPGHCVRIDDVAPGLGPTLVDALRQRLPGVAVNILRADPAGDIEIPPQKAIELRNRKLQACLLLVPAGEGHAASSLDNSFKRIPMLDLFSRADLSLVSDLTNQVLLEAVRRLRRSVARADREAWAEFMAAIVEDPTEQAFGENLWRIGLIPDLGPEPLSRLGLNVEAAHAISRPSRPAATIDDRLSAANMKIGAWRVPLRDFLDQRGSRLSNARLWAHDIATTYRHLSFEHWPAADRPENALEKLEVDPFTNPDGTLIKASKLDLGADGQLILTVPEDGAAPVVVTWKTDPINVADVAKWRLEVARPADQRRDDDEPLVSMTAPGTRKRATVKVSITEDDLAEGARFVVVLTALGANGEEVDLTSGEPAVAESEEFQIAVGDAPESKARRTAAPSLPEAVVRAALDGLDDLTEDLVTWDLAGQVFGLRLGNRRAVQVRVNELIIRLQRQATADPMRPTCHSAQGSYGTPLEWDGAGTLDVNLPAAVKKARSDFLKQLAAGGPRDTIESARWTDELREAAKSYAASFRRAIDSAEDESLRDLLLVDTLSLSVQRSNHSIDAVVLLPIHPLRVMWVATFDELVRGWADELTDVTPRSARPSMLSAEMVGQVVPANLPFSVLHHGGKEAVYAEELTYGSGLYIVPGPVDSDAAAESICSVLDLDRATSTMRASSRLVAQRIRAYERAHDPGAALRLLTVNPGSGELLAGALSSLSRPAELDDEESSEVLSMGPRRSEVIAYTDSWSYVSPVPRLLALQADLRHRESVASSTHLAPPLSLSVRNAESLMEDSSEAHMALLQDPGVASLGLGTSPERKPSFRDMLVPLVTTSREENGDLVWESVPCLGGGSGDSELVSLHRAHQRALARRSGGSPDSVPAVHVTLDGDAQARIRAAHQRADWVIGIDKFVGVNLFESGLSDPFILDYAPDFVEGIGDRLTVTTTHRSEVEFLLAGAMSELGLDEVESSVGSVLQTLAVVSGRLALRLLENTTQAREAVSLAALVGHLTARGELANTIVVPVDAHPEIFGHGAHDEGVARRCDLLLVRLSQRSFKIECVEVKSRKEAHIAQTLADTIIEQLQVTKQVLESRFFSDPPRIDAELQMARLTSLLHYYADRAATHKLIDPTKLNEIHRYIDRVEEKGERAEISMTGWVISLDGAQGFKKQYGEIPLRVLTAQDLGQIGLSTRARLDPLPESLTPVTPVTPKSEPEPLPLPPVLDPEDPEEGDRAEEKGQPVTEEAEGEVEKEAHPSDVHDADDLSSASEKPPTNSVSEPATPTPVVPPEDPEESVATTTKEVVVTLGDDPGGSPVHWRVSTKGSPHAFVIGIPGQGKSVTTRKVIRDFEQQGLPSLVFDFHGDMAADPPAGAVVLDAALGLPFSPFEPDVESNRPINSTAWEIAEIIAYVAKLGEIQRTHVYGALKKVYADTGWAGSTRGDRLPTMPEFATALEEVEKGAAGKNAAARLLTFTDFGLFREDATGGFELRTDPPQGWIIDLSHLMEEVQRFAASFILRRVYREMFAWPQDSTMKLAVVLDEAHRMARDVTLPKLMKEGRKYGVGVIVASQSADDFHKDVLGNAGTKIVFRTNFPASKEVAKLLRGRNGVDLSQHIEKLDVGVAYVSTPDAVQAQKVYMARE</sequence>
<comment type="caution">
    <text evidence="3">The sequence shown here is derived from an EMBL/GenBank/DDBJ whole genome shotgun (WGS) entry which is preliminary data.</text>
</comment>
<evidence type="ECO:0000313" key="4">
    <source>
        <dbReference type="Proteomes" id="UP000291101"/>
    </source>
</evidence>
<feature type="region of interest" description="Disordered" evidence="1">
    <location>
        <begin position="1210"/>
        <end position="1313"/>
    </location>
</feature>
<keyword evidence="3" id="KW-0067">ATP-binding</keyword>
<dbReference type="InterPro" id="IPR002789">
    <property type="entry name" value="HerA_central"/>
</dbReference>
<dbReference type="InterPro" id="IPR051162">
    <property type="entry name" value="T4SS_component"/>
</dbReference>
<feature type="compositionally biased region" description="Polar residues" evidence="1">
    <location>
        <begin position="1280"/>
        <end position="1290"/>
    </location>
</feature>
<feature type="compositionally biased region" description="Acidic residues" evidence="1">
    <location>
        <begin position="1239"/>
        <end position="1248"/>
    </location>
</feature>
<accession>A0A4Q2SE95</accession>
<dbReference type="PANTHER" id="PTHR30121">
    <property type="entry name" value="UNCHARACTERIZED PROTEIN YJGR-RELATED"/>
    <property type="match status" value="1"/>
</dbReference>
<evidence type="ECO:0000313" key="3">
    <source>
        <dbReference type="EMBL" id="RYC03333.1"/>
    </source>
</evidence>
<dbReference type="RefSeq" id="WP_129429024.1">
    <property type="nucleotide sequence ID" value="NZ_SDWV01000037.1"/>
</dbReference>
<dbReference type="InterPro" id="IPR027417">
    <property type="entry name" value="P-loop_NTPase"/>
</dbReference>
<proteinExistence type="predicted"/>
<dbReference type="GO" id="GO:0005524">
    <property type="term" value="F:ATP binding"/>
    <property type="evidence" value="ECO:0007669"/>
    <property type="project" value="UniProtKB-KW"/>
</dbReference>
<dbReference type="OrthoDB" id="9816422at2"/>
<dbReference type="Gene3D" id="3.40.50.300">
    <property type="entry name" value="P-loop containing nucleotide triphosphate hydrolases"/>
    <property type="match status" value="2"/>
</dbReference>
<organism evidence="3 4">
    <name type="scientific">Nocardioides zhouii</name>
    <dbReference type="NCBI Taxonomy" id="1168729"/>
    <lineage>
        <taxon>Bacteria</taxon>
        <taxon>Bacillati</taxon>
        <taxon>Actinomycetota</taxon>
        <taxon>Actinomycetes</taxon>
        <taxon>Propionibacteriales</taxon>
        <taxon>Nocardioidaceae</taxon>
        <taxon>Nocardioides</taxon>
    </lineage>
</organism>
<name>A0A4Q2SE95_9ACTN</name>
<keyword evidence="4" id="KW-1185">Reference proteome</keyword>
<dbReference type="Proteomes" id="UP000291101">
    <property type="component" value="Unassembled WGS sequence"/>
</dbReference>
<feature type="compositionally biased region" description="Basic and acidic residues" evidence="1">
    <location>
        <begin position="1263"/>
        <end position="1277"/>
    </location>
</feature>
<dbReference type="SUPFAM" id="SSF52540">
    <property type="entry name" value="P-loop containing nucleoside triphosphate hydrolases"/>
    <property type="match status" value="1"/>
</dbReference>
<protein>
    <submittedName>
        <fullName evidence="3">ATP-binding protein</fullName>
    </submittedName>
</protein>
<dbReference type="PANTHER" id="PTHR30121:SF6">
    <property type="entry name" value="SLR6007 PROTEIN"/>
    <property type="match status" value="1"/>
</dbReference>
<dbReference type="Pfam" id="PF01935">
    <property type="entry name" value="DUF87"/>
    <property type="match status" value="1"/>
</dbReference>